<dbReference type="AlphaFoldDB" id="A0A1D1YXK2"/>
<proteinExistence type="predicted"/>
<protein>
    <submittedName>
        <fullName evidence="2">Myb-related protein MYBAS1</fullName>
    </submittedName>
</protein>
<accession>A0A1D1YXK2</accession>
<evidence type="ECO:0000313" key="2">
    <source>
        <dbReference type="EMBL" id="JAT59378.1"/>
    </source>
</evidence>
<evidence type="ECO:0000256" key="1">
    <source>
        <dbReference type="SAM" id="MobiDB-lite"/>
    </source>
</evidence>
<feature type="region of interest" description="Disordered" evidence="1">
    <location>
        <begin position="1"/>
        <end position="80"/>
    </location>
</feature>
<name>A0A1D1YXK2_9ARAE</name>
<dbReference type="EMBL" id="GDJX01008558">
    <property type="protein sequence ID" value="JAT59378.1"/>
    <property type="molecule type" value="Transcribed_RNA"/>
</dbReference>
<organism evidence="2">
    <name type="scientific">Anthurium amnicola</name>
    <dbReference type="NCBI Taxonomy" id="1678845"/>
    <lineage>
        <taxon>Eukaryota</taxon>
        <taxon>Viridiplantae</taxon>
        <taxon>Streptophyta</taxon>
        <taxon>Embryophyta</taxon>
        <taxon>Tracheophyta</taxon>
        <taxon>Spermatophyta</taxon>
        <taxon>Magnoliopsida</taxon>
        <taxon>Liliopsida</taxon>
        <taxon>Araceae</taxon>
        <taxon>Pothoideae</taxon>
        <taxon>Potheae</taxon>
        <taxon>Anthurium</taxon>
    </lineage>
</organism>
<sequence>IKNYWRTHMRKKAQERKSNSSPGPSSSSSCSCLHGDPLQVAAAIAADKAEQQGAGGGSTRGSSSVNSREEEEEEVVNGYPMEQIWDEIAPSELSGFACYAEQYQDVTCDLSCLVMPSPPWGYYSCVDPLWKIDDEEFRMLNPAGDLSLSHCERAREP</sequence>
<gene>
    <name evidence="2" type="primary">MYBAS1_0</name>
    <name evidence="2" type="ORF">g.27616</name>
</gene>
<feature type="compositionally biased region" description="Low complexity" evidence="1">
    <location>
        <begin position="19"/>
        <end position="32"/>
    </location>
</feature>
<feature type="non-terminal residue" evidence="2">
    <location>
        <position position="1"/>
    </location>
</feature>
<feature type="compositionally biased region" description="Basic residues" evidence="1">
    <location>
        <begin position="1"/>
        <end position="14"/>
    </location>
</feature>
<reference evidence="2" key="1">
    <citation type="submission" date="2015-07" db="EMBL/GenBank/DDBJ databases">
        <title>Transcriptome Assembly of Anthurium amnicola.</title>
        <authorList>
            <person name="Suzuki J."/>
        </authorList>
    </citation>
    <scope>NUCLEOTIDE SEQUENCE</scope>
</reference>